<accession>A0AAU6W0M1</accession>
<evidence type="ECO:0000259" key="1">
    <source>
        <dbReference type="Pfam" id="PF12957"/>
    </source>
</evidence>
<dbReference type="EMBL" id="PP179318">
    <property type="protein sequence ID" value="XAI70117.1"/>
    <property type="molecule type" value="Genomic_DNA"/>
</dbReference>
<dbReference type="Pfam" id="PF12957">
    <property type="entry name" value="DUF3846"/>
    <property type="match status" value="1"/>
</dbReference>
<protein>
    <recommendedName>
        <fullName evidence="1">DUF3846 domain-containing protein</fullName>
    </recommendedName>
</protein>
<organism evidence="2">
    <name type="scientific">Pseudomonas phage Nican01</name>
    <dbReference type="NCBI Taxonomy" id="3138540"/>
    <lineage>
        <taxon>Viruses</taxon>
        <taxon>Duplodnaviria</taxon>
        <taxon>Heunggongvirae</taxon>
        <taxon>Uroviricota</taxon>
        <taxon>Caudoviricetes</taxon>
        <taxon>Nickievirus</taxon>
    </lineage>
</organism>
<reference evidence="2" key="1">
    <citation type="journal article" date="2024" name="J. Gen. Virol.">
        <title>Novel phages of Pseudomonas syringae unveil numerous potential auxiliary metabolic genes.</title>
        <authorList>
            <person name="Feltin C."/>
            <person name="Garneau J.R."/>
            <person name="Morris C.E."/>
            <person name="Berard A."/>
            <person name="Torres-Barcelo C."/>
        </authorList>
    </citation>
    <scope>NUCLEOTIDE SEQUENCE</scope>
</reference>
<dbReference type="InterPro" id="IPR024559">
    <property type="entry name" value="DUF3846"/>
</dbReference>
<sequence>MALHVRTNLQTTIVNATTNPELFHNDGDAGMTLEGMQKLVAGYIQVVNLRKPVVVEGVPYLHMVINEEGKLSGLPFNSIATKIAKLDSSIAAGDVIVGEAILLERGEIN</sequence>
<gene>
    <name evidence="2" type="ORF">Nican01_00104</name>
</gene>
<name>A0AAU6W0M1_9CAUD</name>
<evidence type="ECO:0000313" key="2">
    <source>
        <dbReference type="EMBL" id="XAI70117.1"/>
    </source>
</evidence>
<feature type="domain" description="DUF3846" evidence="1">
    <location>
        <begin position="30"/>
        <end position="104"/>
    </location>
</feature>
<proteinExistence type="predicted"/>